<accession>A0ABR9EJB5</accession>
<organism evidence="5 6">
    <name type="scientific">Pseudoalteromonas aurantia 208</name>
    <dbReference type="NCBI Taxonomy" id="1314867"/>
    <lineage>
        <taxon>Bacteria</taxon>
        <taxon>Pseudomonadati</taxon>
        <taxon>Pseudomonadota</taxon>
        <taxon>Gammaproteobacteria</taxon>
        <taxon>Alteromonadales</taxon>
        <taxon>Pseudoalteromonadaceae</taxon>
        <taxon>Pseudoalteromonas</taxon>
    </lineage>
</organism>
<dbReference type="Pfam" id="PF12833">
    <property type="entry name" value="HTH_18"/>
    <property type="match status" value="1"/>
</dbReference>
<feature type="domain" description="HTH araC/xylS-type" evidence="4">
    <location>
        <begin position="144"/>
        <end position="242"/>
    </location>
</feature>
<proteinExistence type="predicted"/>
<dbReference type="CDD" id="cd00130">
    <property type="entry name" value="PAS"/>
    <property type="match status" value="1"/>
</dbReference>
<dbReference type="Gene3D" id="1.10.10.60">
    <property type="entry name" value="Homeodomain-like"/>
    <property type="match status" value="1"/>
</dbReference>
<dbReference type="PROSITE" id="PS01124">
    <property type="entry name" value="HTH_ARAC_FAMILY_2"/>
    <property type="match status" value="1"/>
</dbReference>
<reference evidence="5 6" key="1">
    <citation type="submission" date="2015-03" db="EMBL/GenBank/DDBJ databases">
        <title>Genome sequence of Pseudoalteromonas aurantia.</title>
        <authorList>
            <person name="Xie B.-B."/>
            <person name="Rong J.-C."/>
            <person name="Qin Q.-L."/>
            <person name="Zhang Y.-Z."/>
        </authorList>
    </citation>
    <scope>NUCLEOTIDE SEQUENCE [LARGE SCALE GENOMIC DNA]</scope>
    <source>
        <strain evidence="5 6">208</strain>
    </source>
</reference>
<dbReference type="SUPFAM" id="SSF55785">
    <property type="entry name" value="PYP-like sensor domain (PAS domain)"/>
    <property type="match status" value="1"/>
</dbReference>
<dbReference type="Gene3D" id="3.30.450.20">
    <property type="entry name" value="PAS domain"/>
    <property type="match status" value="1"/>
</dbReference>
<dbReference type="Pfam" id="PF08448">
    <property type="entry name" value="PAS_4"/>
    <property type="match status" value="1"/>
</dbReference>
<dbReference type="InterPro" id="IPR009057">
    <property type="entry name" value="Homeodomain-like_sf"/>
</dbReference>
<dbReference type="Proteomes" id="UP000615755">
    <property type="component" value="Unassembled WGS sequence"/>
</dbReference>
<evidence type="ECO:0000313" key="6">
    <source>
        <dbReference type="Proteomes" id="UP000615755"/>
    </source>
</evidence>
<dbReference type="PANTHER" id="PTHR43280:SF28">
    <property type="entry name" value="HTH-TYPE TRANSCRIPTIONAL ACTIVATOR RHAS"/>
    <property type="match status" value="1"/>
</dbReference>
<dbReference type="RefSeq" id="WP_225738548.1">
    <property type="nucleotide sequence ID" value="NZ_AQGV01000015.1"/>
</dbReference>
<evidence type="ECO:0000256" key="3">
    <source>
        <dbReference type="ARBA" id="ARBA00023163"/>
    </source>
</evidence>
<dbReference type="InterPro" id="IPR000014">
    <property type="entry name" value="PAS"/>
</dbReference>
<dbReference type="InterPro" id="IPR013656">
    <property type="entry name" value="PAS_4"/>
</dbReference>
<dbReference type="InterPro" id="IPR018060">
    <property type="entry name" value="HTH_AraC"/>
</dbReference>
<dbReference type="InterPro" id="IPR020449">
    <property type="entry name" value="Tscrpt_reg_AraC-type_HTH"/>
</dbReference>
<sequence length="247" mass="28882">MEKNDKQLIFMEKMGVKQIALMYDFIPDILFWVKDSKHRFIYANHTFLEHMGVSRLENIIGKNDFDFSPPHVARQFIQDDNNVLKGERVTERFEMNQTKKGDLAWFTTTKRPIFDDKNKIIGTYGITRHLQKTSTTLANIDAIKTPVEFIRTNYHDQITVEQLADIAHLSVSALERRFKKHLAKTPKQFLIEIRLEQARKLLIETTLPVSSVCFDTGFVDPSYFSKLFKRFFGMTPSQLRTDSQIDL</sequence>
<evidence type="ECO:0000256" key="2">
    <source>
        <dbReference type="ARBA" id="ARBA00023125"/>
    </source>
</evidence>
<dbReference type="SUPFAM" id="SSF46689">
    <property type="entry name" value="Homeodomain-like"/>
    <property type="match status" value="2"/>
</dbReference>
<evidence type="ECO:0000313" key="5">
    <source>
        <dbReference type="EMBL" id="MBE0370817.1"/>
    </source>
</evidence>
<dbReference type="EMBL" id="AQGV01000015">
    <property type="protein sequence ID" value="MBE0370817.1"/>
    <property type="molecule type" value="Genomic_DNA"/>
</dbReference>
<dbReference type="PRINTS" id="PR00032">
    <property type="entry name" value="HTHARAC"/>
</dbReference>
<dbReference type="NCBIfam" id="TIGR00229">
    <property type="entry name" value="sensory_box"/>
    <property type="match status" value="1"/>
</dbReference>
<evidence type="ECO:0000256" key="1">
    <source>
        <dbReference type="ARBA" id="ARBA00023015"/>
    </source>
</evidence>
<protein>
    <recommendedName>
        <fullName evidence="4">HTH araC/xylS-type domain-containing protein</fullName>
    </recommendedName>
</protein>
<dbReference type="PROSITE" id="PS00041">
    <property type="entry name" value="HTH_ARAC_FAMILY_1"/>
    <property type="match status" value="1"/>
</dbReference>
<gene>
    <name evidence="5" type="ORF">PAUR_b0921</name>
</gene>
<evidence type="ECO:0000259" key="4">
    <source>
        <dbReference type="PROSITE" id="PS01124"/>
    </source>
</evidence>
<keyword evidence="2" id="KW-0238">DNA-binding</keyword>
<dbReference type="SMART" id="SM00342">
    <property type="entry name" value="HTH_ARAC"/>
    <property type="match status" value="1"/>
</dbReference>
<dbReference type="InterPro" id="IPR018062">
    <property type="entry name" value="HTH_AraC-typ_CS"/>
</dbReference>
<keyword evidence="1" id="KW-0805">Transcription regulation</keyword>
<comment type="caution">
    <text evidence="5">The sequence shown here is derived from an EMBL/GenBank/DDBJ whole genome shotgun (WGS) entry which is preliminary data.</text>
</comment>
<keyword evidence="6" id="KW-1185">Reference proteome</keyword>
<keyword evidence="3" id="KW-0804">Transcription</keyword>
<dbReference type="InterPro" id="IPR035965">
    <property type="entry name" value="PAS-like_dom_sf"/>
</dbReference>
<name>A0ABR9EJB5_9GAMM</name>
<dbReference type="PANTHER" id="PTHR43280">
    <property type="entry name" value="ARAC-FAMILY TRANSCRIPTIONAL REGULATOR"/>
    <property type="match status" value="1"/>
</dbReference>